<dbReference type="Proteomes" id="UP000019141">
    <property type="component" value="Unassembled WGS sequence"/>
</dbReference>
<dbReference type="InterPro" id="IPR007138">
    <property type="entry name" value="ABM_dom"/>
</dbReference>
<dbReference type="Pfam" id="PF03992">
    <property type="entry name" value="ABM"/>
    <property type="match status" value="1"/>
</dbReference>
<gene>
    <name evidence="2" type="ORF">ETSY1_29270</name>
</gene>
<dbReference type="HOGENOM" id="CLU_127039_1_0_7"/>
<keyword evidence="3" id="KW-1185">Reference proteome</keyword>
<comment type="caution">
    <text evidence="2">The sequence shown here is derived from an EMBL/GenBank/DDBJ whole genome shotgun (WGS) entry which is preliminary data.</text>
</comment>
<proteinExistence type="predicted"/>
<protein>
    <recommendedName>
        <fullName evidence="1">ABM domain-containing protein</fullName>
    </recommendedName>
</protein>
<accession>W4LCG8</accession>
<evidence type="ECO:0000313" key="3">
    <source>
        <dbReference type="Proteomes" id="UP000019141"/>
    </source>
</evidence>
<dbReference type="InterPro" id="IPR011008">
    <property type="entry name" value="Dimeric_a/b-barrel"/>
</dbReference>
<reference evidence="2 3" key="1">
    <citation type="journal article" date="2014" name="Nature">
        <title>An environmental bacterial taxon with a large and distinct metabolic repertoire.</title>
        <authorList>
            <person name="Wilson M.C."/>
            <person name="Mori T."/>
            <person name="Ruckert C."/>
            <person name="Uria A.R."/>
            <person name="Helf M.J."/>
            <person name="Takada K."/>
            <person name="Gernert C."/>
            <person name="Steffens U.A."/>
            <person name="Heycke N."/>
            <person name="Schmitt S."/>
            <person name="Rinke C."/>
            <person name="Helfrich E.J."/>
            <person name="Brachmann A.O."/>
            <person name="Gurgui C."/>
            <person name="Wakimoto T."/>
            <person name="Kracht M."/>
            <person name="Crusemann M."/>
            <person name="Hentschel U."/>
            <person name="Abe I."/>
            <person name="Matsunaga S."/>
            <person name="Kalinowski J."/>
            <person name="Takeyama H."/>
            <person name="Piel J."/>
        </authorList>
    </citation>
    <scope>NUCLEOTIDE SEQUENCE [LARGE SCALE GENOMIC DNA]</scope>
    <source>
        <strain evidence="3">TSY1</strain>
    </source>
</reference>
<sequence length="108" mass="12345">MADMVNTPQPPYYVAIFSSTHTGHHEGYDEDTQTILNLAQQQPGFLGVEAAGGDDLSIAVTYWDSDETIRAFKALAEHLVIQEKGREKYYRNYKVRIAKVERDYGFER</sequence>
<dbReference type="InterPro" id="IPR052936">
    <property type="entry name" value="Jasmonate_Hydroxylase-like"/>
</dbReference>
<dbReference type="PANTHER" id="PTHR37811:SF2">
    <property type="entry name" value="ABM DOMAIN-CONTAINING PROTEIN"/>
    <property type="match status" value="1"/>
</dbReference>
<dbReference type="AlphaFoldDB" id="W4LCG8"/>
<dbReference type="PANTHER" id="PTHR37811">
    <property type="entry name" value="BLL5343 PROTEIN"/>
    <property type="match status" value="1"/>
</dbReference>
<dbReference type="Gene3D" id="3.30.70.100">
    <property type="match status" value="1"/>
</dbReference>
<organism evidence="2 3">
    <name type="scientific">Entotheonella factor</name>
    <dbReference type="NCBI Taxonomy" id="1429438"/>
    <lineage>
        <taxon>Bacteria</taxon>
        <taxon>Pseudomonadati</taxon>
        <taxon>Nitrospinota/Tectimicrobiota group</taxon>
        <taxon>Candidatus Tectimicrobiota</taxon>
        <taxon>Candidatus Entotheonellia</taxon>
        <taxon>Candidatus Entotheonellales</taxon>
        <taxon>Candidatus Entotheonellaceae</taxon>
        <taxon>Candidatus Entotheonella</taxon>
    </lineage>
</organism>
<dbReference type="PATRIC" id="fig|1429438.4.peg.5574"/>
<feature type="domain" description="ABM" evidence="1">
    <location>
        <begin position="11"/>
        <end position="83"/>
    </location>
</feature>
<evidence type="ECO:0000313" key="2">
    <source>
        <dbReference type="EMBL" id="ETW95768.1"/>
    </source>
</evidence>
<dbReference type="SUPFAM" id="SSF54909">
    <property type="entry name" value="Dimeric alpha+beta barrel"/>
    <property type="match status" value="1"/>
</dbReference>
<evidence type="ECO:0000259" key="1">
    <source>
        <dbReference type="Pfam" id="PF03992"/>
    </source>
</evidence>
<name>W4LCG8_ENTF1</name>
<dbReference type="EMBL" id="AZHW01000873">
    <property type="protein sequence ID" value="ETW95768.1"/>
    <property type="molecule type" value="Genomic_DNA"/>
</dbReference>